<comment type="caution">
    <text evidence="2">The sequence shown here is derived from an EMBL/GenBank/DDBJ whole genome shotgun (WGS) entry which is preliminary data.</text>
</comment>
<organism evidence="2 3">
    <name type="scientific">Pontibacter silvestris</name>
    <dbReference type="NCBI Taxonomy" id="2305183"/>
    <lineage>
        <taxon>Bacteria</taxon>
        <taxon>Pseudomonadati</taxon>
        <taxon>Bacteroidota</taxon>
        <taxon>Cytophagia</taxon>
        <taxon>Cytophagales</taxon>
        <taxon>Hymenobacteraceae</taxon>
        <taxon>Pontibacter</taxon>
    </lineage>
</organism>
<keyword evidence="1" id="KW-1133">Transmembrane helix</keyword>
<dbReference type="EMBL" id="JBHUHV010000019">
    <property type="protein sequence ID" value="MFD2066452.1"/>
    <property type="molecule type" value="Genomic_DNA"/>
</dbReference>
<keyword evidence="1" id="KW-0812">Transmembrane</keyword>
<name>A0ABW4WUL1_9BACT</name>
<dbReference type="RefSeq" id="WP_229960212.1">
    <property type="nucleotide sequence ID" value="NZ_JAJJWI010000007.1"/>
</dbReference>
<dbReference type="Proteomes" id="UP001597369">
    <property type="component" value="Unassembled WGS sequence"/>
</dbReference>
<feature type="transmembrane region" description="Helical" evidence="1">
    <location>
        <begin position="51"/>
        <end position="69"/>
    </location>
</feature>
<reference evidence="3" key="1">
    <citation type="journal article" date="2019" name="Int. J. Syst. Evol. Microbiol.">
        <title>The Global Catalogue of Microorganisms (GCM) 10K type strain sequencing project: providing services to taxonomists for standard genome sequencing and annotation.</title>
        <authorList>
            <consortium name="The Broad Institute Genomics Platform"/>
            <consortium name="The Broad Institute Genome Sequencing Center for Infectious Disease"/>
            <person name="Wu L."/>
            <person name="Ma J."/>
        </authorList>
    </citation>
    <scope>NUCLEOTIDE SEQUENCE [LARGE SCALE GENOMIC DNA]</scope>
    <source>
        <strain evidence="3">JCM 16545</strain>
    </source>
</reference>
<evidence type="ECO:0000313" key="2">
    <source>
        <dbReference type="EMBL" id="MFD2066452.1"/>
    </source>
</evidence>
<evidence type="ECO:0000256" key="1">
    <source>
        <dbReference type="SAM" id="Phobius"/>
    </source>
</evidence>
<evidence type="ECO:0000313" key="3">
    <source>
        <dbReference type="Proteomes" id="UP001597369"/>
    </source>
</evidence>
<keyword evidence="1" id="KW-0472">Membrane</keyword>
<gene>
    <name evidence="2" type="ORF">ACFSKU_06105</name>
</gene>
<accession>A0ABW4WUL1</accession>
<feature type="transmembrane region" description="Helical" evidence="1">
    <location>
        <begin position="20"/>
        <end position="39"/>
    </location>
</feature>
<protein>
    <submittedName>
        <fullName evidence="2">Uncharacterized protein</fullName>
    </submittedName>
</protein>
<proteinExistence type="predicted"/>
<keyword evidence="3" id="KW-1185">Reference proteome</keyword>
<sequence>MLRPNKEKPSESSFHKFVKVFSMLMTLVYVALGIFIMFAENETLNISIPKTYKLVLGGILILYGAVRFVRAYKTNSNQKNDEHE</sequence>